<sequence>MSAIFRQANRLGSEYFTYNGFTTISSRVIDRILPKQAIIGNNNSSIEDTKPKHKRLTKKEPPTHAPTSPDDPEINQTILPPPDIPSNREDLKWKSKAGAKCSQVLESHEERSLTTSNKAFTPPTPSQRYYLPPNQNVKTDSTTGLPVLTDERK</sequence>
<dbReference type="EMBL" id="PQXH01000076">
    <property type="protein sequence ID" value="TGO13152.1"/>
    <property type="molecule type" value="Genomic_DNA"/>
</dbReference>
<feature type="compositionally biased region" description="Polar residues" evidence="1">
    <location>
        <begin position="133"/>
        <end position="144"/>
    </location>
</feature>
<comment type="caution">
    <text evidence="2">The sequence shown here is derived from an EMBL/GenBank/DDBJ whole genome shotgun (WGS) entry which is preliminary data.</text>
</comment>
<evidence type="ECO:0000313" key="2">
    <source>
        <dbReference type="EMBL" id="TGO13152.1"/>
    </source>
</evidence>
<gene>
    <name evidence="2" type="ORF">BTUL_0076g00520</name>
</gene>
<dbReference type="Proteomes" id="UP000297777">
    <property type="component" value="Unassembled WGS sequence"/>
</dbReference>
<feature type="region of interest" description="Disordered" evidence="1">
    <location>
        <begin position="42"/>
        <end position="153"/>
    </location>
</feature>
<dbReference type="AlphaFoldDB" id="A0A4Z1EQX2"/>
<evidence type="ECO:0000313" key="3">
    <source>
        <dbReference type="Proteomes" id="UP000297777"/>
    </source>
</evidence>
<name>A0A4Z1EQX2_9HELO</name>
<organism evidence="2 3">
    <name type="scientific">Botrytis tulipae</name>
    <dbReference type="NCBI Taxonomy" id="87230"/>
    <lineage>
        <taxon>Eukaryota</taxon>
        <taxon>Fungi</taxon>
        <taxon>Dikarya</taxon>
        <taxon>Ascomycota</taxon>
        <taxon>Pezizomycotina</taxon>
        <taxon>Leotiomycetes</taxon>
        <taxon>Helotiales</taxon>
        <taxon>Sclerotiniaceae</taxon>
        <taxon>Botrytis</taxon>
    </lineage>
</organism>
<keyword evidence="3" id="KW-1185">Reference proteome</keyword>
<accession>A0A4Z1EQX2</accession>
<proteinExistence type="predicted"/>
<reference evidence="2 3" key="1">
    <citation type="submission" date="2017-12" db="EMBL/GenBank/DDBJ databases">
        <title>Comparative genomics of Botrytis spp.</title>
        <authorList>
            <person name="Valero-Jimenez C.A."/>
            <person name="Tapia P."/>
            <person name="Veloso J."/>
            <person name="Silva-Moreno E."/>
            <person name="Staats M."/>
            <person name="Valdes J.H."/>
            <person name="Van Kan J.A.L."/>
        </authorList>
    </citation>
    <scope>NUCLEOTIDE SEQUENCE [LARGE SCALE GENOMIC DNA]</scope>
    <source>
        <strain evidence="2 3">Bt9001</strain>
    </source>
</reference>
<evidence type="ECO:0000256" key="1">
    <source>
        <dbReference type="SAM" id="MobiDB-lite"/>
    </source>
</evidence>
<protein>
    <submittedName>
        <fullName evidence="2">Uncharacterized protein</fullName>
    </submittedName>
</protein>